<dbReference type="EMBL" id="ML737807">
    <property type="protein sequence ID" value="KAE8359772.1"/>
    <property type="molecule type" value="Genomic_DNA"/>
</dbReference>
<organism evidence="2 3">
    <name type="scientific">Aspergillus caelatus</name>
    <dbReference type="NCBI Taxonomy" id="61420"/>
    <lineage>
        <taxon>Eukaryota</taxon>
        <taxon>Fungi</taxon>
        <taxon>Dikarya</taxon>
        <taxon>Ascomycota</taxon>
        <taxon>Pezizomycotina</taxon>
        <taxon>Eurotiomycetes</taxon>
        <taxon>Eurotiomycetidae</taxon>
        <taxon>Eurotiales</taxon>
        <taxon>Aspergillaceae</taxon>
        <taxon>Aspergillus</taxon>
        <taxon>Aspergillus subgen. Circumdati</taxon>
    </lineage>
</organism>
<evidence type="ECO:0000313" key="3">
    <source>
        <dbReference type="Proteomes" id="UP000326268"/>
    </source>
</evidence>
<dbReference type="AlphaFoldDB" id="A0A5N6ZQ63"/>
<gene>
    <name evidence="2" type="ORF">BDV27DRAFT_135582</name>
</gene>
<reference evidence="2 3" key="1">
    <citation type="submission" date="2019-04" db="EMBL/GenBank/DDBJ databases">
        <title>Friends and foes A comparative genomics studyof 23 Aspergillus species from section Flavi.</title>
        <authorList>
            <consortium name="DOE Joint Genome Institute"/>
            <person name="Kjaerbolling I."/>
            <person name="Vesth T."/>
            <person name="Frisvad J.C."/>
            <person name="Nybo J.L."/>
            <person name="Theobald S."/>
            <person name="Kildgaard S."/>
            <person name="Isbrandt T."/>
            <person name="Kuo A."/>
            <person name="Sato A."/>
            <person name="Lyhne E.K."/>
            <person name="Kogle M.E."/>
            <person name="Wiebenga A."/>
            <person name="Kun R.S."/>
            <person name="Lubbers R.J."/>
            <person name="Makela M.R."/>
            <person name="Barry K."/>
            <person name="Chovatia M."/>
            <person name="Clum A."/>
            <person name="Daum C."/>
            <person name="Haridas S."/>
            <person name="He G."/>
            <person name="LaButti K."/>
            <person name="Lipzen A."/>
            <person name="Mondo S."/>
            <person name="Riley R."/>
            <person name="Salamov A."/>
            <person name="Simmons B.A."/>
            <person name="Magnuson J.K."/>
            <person name="Henrissat B."/>
            <person name="Mortensen U.H."/>
            <person name="Larsen T.O."/>
            <person name="Devries R.P."/>
            <person name="Grigoriev I.V."/>
            <person name="Machida M."/>
            <person name="Baker S.E."/>
            <person name="Andersen M.R."/>
        </authorList>
    </citation>
    <scope>NUCLEOTIDE SEQUENCE [LARGE SCALE GENOMIC DNA]</scope>
    <source>
        <strain evidence="2 3">CBS 763.97</strain>
    </source>
</reference>
<feature type="region of interest" description="Disordered" evidence="1">
    <location>
        <begin position="1"/>
        <end position="38"/>
    </location>
</feature>
<evidence type="ECO:0000256" key="1">
    <source>
        <dbReference type="SAM" id="MobiDB-lite"/>
    </source>
</evidence>
<dbReference type="RefSeq" id="XP_031922853.1">
    <property type="nucleotide sequence ID" value="XM_032068574.1"/>
</dbReference>
<dbReference type="OrthoDB" id="4500637at2759"/>
<dbReference type="Proteomes" id="UP000326268">
    <property type="component" value="Unassembled WGS sequence"/>
</dbReference>
<accession>A0A5N6ZQ63</accession>
<dbReference type="GeneID" id="43653020"/>
<keyword evidence="3" id="KW-1185">Reference proteome</keyword>
<evidence type="ECO:0000313" key="2">
    <source>
        <dbReference type="EMBL" id="KAE8359772.1"/>
    </source>
</evidence>
<sequence>MARRLSDTTTAYRQTGAKRPAGDSHSDNESDRPVKKRQIRGRSMLKTCDCRWKKFKFDDRSLSKSCLLNGRICRKKTAGVRHWKPARGQCLLPTVVTEREGQESDKPTAEELSRRLDRIERRLHLMFPELFPDPDSDEVTLIDSDDDSVTVCSENNSYPVACKAATINRWLAQSPDFSDEVSYPHAIAPAKDYLREVPETCSESDTAPSFRAPSPPLTPTSSPGGGDRSRERGQGRHGIAGGAFWRLPKP</sequence>
<feature type="region of interest" description="Disordered" evidence="1">
    <location>
        <begin position="197"/>
        <end position="250"/>
    </location>
</feature>
<proteinExistence type="predicted"/>
<protein>
    <submittedName>
        <fullName evidence="2">Uncharacterized protein</fullName>
    </submittedName>
</protein>
<feature type="compositionally biased region" description="Basic and acidic residues" evidence="1">
    <location>
        <begin position="20"/>
        <end position="33"/>
    </location>
</feature>
<name>A0A5N6ZQ63_9EURO</name>